<dbReference type="PIRSF" id="PIRSF017811">
    <property type="entry name" value="CDK_inhib_pln"/>
    <property type="match status" value="1"/>
</dbReference>
<evidence type="ECO:0000313" key="8">
    <source>
        <dbReference type="EMBL" id="JAU18044.1"/>
    </source>
</evidence>
<organism evidence="8">
    <name type="scientific">Noccaea caerulescens</name>
    <name type="common">Alpine penny-cress</name>
    <name type="synonym">Thlaspi caerulescens</name>
    <dbReference type="NCBI Taxonomy" id="107243"/>
    <lineage>
        <taxon>Eukaryota</taxon>
        <taxon>Viridiplantae</taxon>
        <taxon>Streptophyta</taxon>
        <taxon>Embryophyta</taxon>
        <taxon>Tracheophyta</taxon>
        <taxon>Spermatophyta</taxon>
        <taxon>Magnoliopsida</taxon>
        <taxon>eudicotyledons</taxon>
        <taxon>Gunneridae</taxon>
        <taxon>Pentapetalae</taxon>
        <taxon>rosids</taxon>
        <taxon>malvids</taxon>
        <taxon>Brassicales</taxon>
        <taxon>Brassicaceae</taxon>
        <taxon>Coluteocarpeae</taxon>
        <taxon>Noccaea</taxon>
    </lineage>
</organism>
<proteinExistence type="inferred from homology"/>
<dbReference type="GO" id="GO:0004861">
    <property type="term" value="F:cyclin-dependent protein serine/threonine kinase inhibitor activity"/>
    <property type="evidence" value="ECO:0007669"/>
    <property type="project" value="UniProtKB-UniRule"/>
</dbReference>
<evidence type="ECO:0000256" key="3">
    <source>
        <dbReference type="ARBA" id="ARBA00023013"/>
    </source>
</evidence>
<accession>A0A1J3DMI6</accession>
<evidence type="ECO:0000259" key="7">
    <source>
        <dbReference type="Pfam" id="PF02234"/>
    </source>
</evidence>
<dbReference type="EMBL" id="GEVM01027108">
    <property type="protein sequence ID" value="JAU78830.1"/>
    <property type="molecule type" value="Transcribed_RNA"/>
</dbReference>
<dbReference type="EMBL" id="GEVI01014276">
    <property type="protein sequence ID" value="JAU18044.1"/>
    <property type="molecule type" value="Transcribed_RNA"/>
</dbReference>
<evidence type="ECO:0000256" key="5">
    <source>
        <dbReference type="PIRNR" id="PIRNR017811"/>
    </source>
</evidence>
<dbReference type="GO" id="GO:0005654">
    <property type="term" value="C:nucleoplasm"/>
    <property type="evidence" value="ECO:0007669"/>
    <property type="project" value="UniProtKB-SubCell"/>
</dbReference>
<evidence type="ECO:0000256" key="6">
    <source>
        <dbReference type="SAM" id="MobiDB-lite"/>
    </source>
</evidence>
<keyword evidence="3 5" id="KW-0649">Protein kinase inhibitor</keyword>
<dbReference type="InterPro" id="IPR044275">
    <property type="entry name" value="KRP"/>
</dbReference>
<sequence length="216" mass="24474">MVRKCRKAKGMVEAGCVRSAKDGIGVSSTYMQLRNRRVVYVTVDRRSENSSSVADVVDNNNGVTSSNLSSCCASNDYRNNNVVVDDGGGGFIDLEEERDGDTETSTYQRSTKRKLFENLCRDKESSFSMEKSPEIAVEFDSVIKESSDCCCSGRRSLSTTEEKPESTTEQPTEAEIEDFFAEAEKQLHDKFKKKYNFDFEKEKPLEGRYEWFKVSE</sequence>
<protein>
    <recommendedName>
        <fullName evidence="5">Cyclin-dependent kinase inhibitor</fullName>
    </recommendedName>
</protein>
<evidence type="ECO:0000256" key="4">
    <source>
        <dbReference type="ARBA" id="ARBA00023306"/>
    </source>
</evidence>
<dbReference type="AlphaFoldDB" id="A0A1J3DMI6"/>
<dbReference type="Gene3D" id="4.10.365.10">
    <property type="entry name" value="p27"/>
    <property type="match status" value="1"/>
</dbReference>
<evidence type="ECO:0000313" key="9">
    <source>
        <dbReference type="EMBL" id="JAU78830.1"/>
    </source>
</evidence>
<dbReference type="InterPro" id="IPR003175">
    <property type="entry name" value="CDI_dom"/>
</dbReference>
<dbReference type="Pfam" id="PF02234">
    <property type="entry name" value="CDI"/>
    <property type="match status" value="1"/>
</dbReference>
<comment type="subcellular location">
    <subcellularLocation>
        <location evidence="1">Nucleus</location>
        <location evidence="1">Nucleoplasm</location>
    </subcellularLocation>
</comment>
<gene>
    <name evidence="8" type="ORF">GA_TR7995_c2_g1_i1_g.25859</name>
    <name evidence="9" type="ORF">MP_TR8613_c0_g1_i1_g.27167</name>
</gene>
<reference evidence="8" key="1">
    <citation type="submission" date="2016-07" db="EMBL/GenBank/DDBJ databases">
        <title>De novo transcriptome assembly of four accessions of the metal hyperaccumulator plant Noccaea caerulescens.</title>
        <authorList>
            <person name="Blande D."/>
            <person name="Halimaa P."/>
            <person name="Tervahauta A.I."/>
            <person name="Aarts M.G."/>
            <person name="Karenlampi S.O."/>
        </authorList>
    </citation>
    <scope>NUCLEOTIDE SEQUENCE</scope>
</reference>
<name>A0A1J3DMI6_NOCCA</name>
<dbReference type="InterPro" id="IPR044898">
    <property type="entry name" value="CDI_dom_sf"/>
</dbReference>
<comment type="similarity">
    <text evidence="2 5">Belongs to the CDI family. ICK/KRP subfamily.</text>
</comment>
<dbReference type="GO" id="GO:0051726">
    <property type="term" value="P:regulation of cell cycle"/>
    <property type="evidence" value="ECO:0007669"/>
    <property type="project" value="InterPro"/>
</dbReference>
<feature type="region of interest" description="Disordered" evidence="6">
    <location>
        <begin position="153"/>
        <end position="173"/>
    </location>
</feature>
<evidence type="ECO:0000256" key="1">
    <source>
        <dbReference type="ARBA" id="ARBA00004642"/>
    </source>
</evidence>
<dbReference type="PANTHER" id="PTHR46776">
    <property type="entry name" value="CYCLIN-DEPENDENT KINASE INHIBITOR 4-RELATED"/>
    <property type="match status" value="1"/>
</dbReference>
<evidence type="ECO:0000256" key="2">
    <source>
        <dbReference type="ARBA" id="ARBA00010274"/>
    </source>
</evidence>
<keyword evidence="4" id="KW-0131">Cell cycle</keyword>
<feature type="domain" description="Cyclin-dependent kinase inhibitor" evidence="7">
    <location>
        <begin position="171"/>
        <end position="214"/>
    </location>
</feature>